<keyword evidence="4" id="KW-0274">FAD</keyword>
<comment type="caution">
    <text evidence="7">The sequence shown here is derived from an EMBL/GenBank/DDBJ whole genome shotgun (WGS) entry which is preliminary data.</text>
</comment>
<dbReference type="GO" id="GO:0071949">
    <property type="term" value="F:FAD binding"/>
    <property type="evidence" value="ECO:0007669"/>
    <property type="project" value="InterPro"/>
</dbReference>
<protein>
    <submittedName>
        <fullName evidence="7">Oxidoreductase</fullName>
    </submittedName>
</protein>
<dbReference type="Pfam" id="PF01565">
    <property type="entry name" value="FAD_binding_4"/>
    <property type="match status" value="1"/>
</dbReference>
<dbReference type="InterPro" id="IPR006094">
    <property type="entry name" value="Oxid_FAD_bind_N"/>
</dbReference>
<dbReference type="InterPro" id="IPR016166">
    <property type="entry name" value="FAD-bd_PCMH"/>
</dbReference>
<dbReference type="PANTHER" id="PTHR42973">
    <property type="entry name" value="BINDING OXIDOREDUCTASE, PUTATIVE (AFU_ORTHOLOGUE AFUA_1G17690)-RELATED"/>
    <property type="match status" value="1"/>
</dbReference>
<accession>A0A8J3KHW0</accession>
<evidence type="ECO:0000259" key="6">
    <source>
        <dbReference type="PROSITE" id="PS51387"/>
    </source>
</evidence>
<dbReference type="InterPro" id="IPR016169">
    <property type="entry name" value="FAD-bd_PCMH_sub2"/>
</dbReference>
<evidence type="ECO:0000256" key="5">
    <source>
        <dbReference type="ARBA" id="ARBA00023002"/>
    </source>
</evidence>
<dbReference type="SUPFAM" id="SSF56176">
    <property type="entry name" value="FAD-binding/transporter-associated domain-like"/>
    <property type="match status" value="1"/>
</dbReference>
<dbReference type="PROSITE" id="PS00862">
    <property type="entry name" value="OX2_COVAL_FAD"/>
    <property type="match status" value="1"/>
</dbReference>
<comment type="similarity">
    <text evidence="2">Belongs to the oxygen-dependent FAD-linked oxidoreductase family.</text>
</comment>
<evidence type="ECO:0000256" key="4">
    <source>
        <dbReference type="ARBA" id="ARBA00022827"/>
    </source>
</evidence>
<dbReference type="GO" id="GO:0016491">
    <property type="term" value="F:oxidoreductase activity"/>
    <property type="evidence" value="ECO:0007669"/>
    <property type="project" value="UniProtKB-KW"/>
</dbReference>
<evidence type="ECO:0000313" key="8">
    <source>
        <dbReference type="Proteomes" id="UP000659904"/>
    </source>
</evidence>
<dbReference type="InterPro" id="IPR012951">
    <property type="entry name" value="BBE"/>
</dbReference>
<feature type="domain" description="FAD-binding PCMH-type" evidence="6">
    <location>
        <begin position="49"/>
        <end position="216"/>
    </location>
</feature>
<dbReference type="InterPro" id="IPR006093">
    <property type="entry name" value="Oxy_OxRdtase_FAD_BS"/>
</dbReference>
<gene>
    <name evidence="7" type="ORF">Cci01nite_52560</name>
</gene>
<dbReference type="InterPro" id="IPR036318">
    <property type="entry name" value="FAD-bd_PCMH-like_sf"/>
</dbReference>
<dbReference type="Gene3D" id="3.30.465.10">
    <property type="match status" value="1"/>
</dbReference>
<evidence type="ECO:0000256" key="2">
    <source>
        <dbReference type="ARBA" id="ARBA00005466"/>
    </source>
</evidence>
<dbReference type="Gene3D" id="3.30.43.10">
    <property type="entry name" value="Uridine Diphospho-n-acetylenolpyruvylglucosamine Reductase, domain 2"/>
    <property type="match status" value="1"/>
</dbReference>
<dbReference type="AlphaFoldDB" id="A0A8J3KHW0"/>
<reference evidence="7 8" key="1">
    <citation type="submission" date="2021-01" db="EMBL/GenBank/DDBJ databases">
        <title>Whole genome shotgun sequence of Catellatospora citrea NBRC 14495.</title>
        <authorList>
            <person name="Komaki H."/>
            <person name="Tamura T."/>
        </authorList>
    </citation>
    <scope>NUCLEOTIDE SEQUENCE [LARGE SCALE GENOMIC DNA]</scope>
    <source>
        <strain evidence="7 8">NBRC 14495</strain>
    </source>
</reference>
<proteinExistence type="inferred from homology"/>
<dbReference type="EMBL" id="BONH01000025">
    <property type="protein sequence ID" value="GIG00163.1"/>
    <property type="molecule type" value="Genomic_DNA"/>
</dbReference>
<evidence type="ECO:0000313" key="7">
    <source>
        <dbReference type="EMBL" id="GIG00163.1"/>
    </source>
</evidence>
<dbReference type="Pfam" id="PF08031">
    <property type="entry name" value="BBE"/>
    <property type="match status" value="1"/>
</dbReference>
<dbReference type="PROSITE" id="PS51387">
    <property type="entry name" value="FAD_PCMH"/>
    <property type="match status" value="1"/>
</dbReference>
<dbReference type="Gene3D" id="3.40.462.20">
    <property type="match status" value="1"/>
</dbReference>
<sequence>MNPNQTPTQDGPAIDRAAATRLAEQTVGPVLLPNDDGYDAECASYNLAIPQRPALVVGAAGIGDVQAAVRFAAEQCLPVAVMATGHSVLSSAGAVLINTRRMDAVTIDAEARTARVEAGVRWQQVVEAAGKHGLAALNGAAPTVGVVGYTLGGGLSPICRTFGFAADQVRRIELITADGRLRVVTASEEPDLFWAVRGGKGNFGVVTALEFNLLPVHRIYGGTLFFAGDRAAEVLDAWGRWTAGMPDQLNSSIALLQLPPLPAVPQALGGRMVVGVRIAYVGPADEGERLIAPLRAIAPTLIDSVTMMTYTAFAAIHADPPTPVPVEDRSTLLREFTPELVDAIIAHAGPDAGSPLTIFELRHLGGALERRPRCGNAVDLQGAAFTCHAVGIGGPDRAEAVQAHLSRVFQAIRPWSTGRRFVNFLTASDATSEAVAEAYLPETYRRLAAIKASYDPTNIFRATPAIAPA</sequence>
<dbReference type="InterPro" id="IPR050416">
    <property type="entry name" value="FAD-linked_Oxidoreductase"/>
</dbReference>
<dbReference type="InterPro" id="IPR016167">
    <property type="entry name" value="FAD-bd_PCMH_sub1"/>
</dbReference>
<keyword evidence="5" id="KW-0560">Oxidoreductase</keyword>
<keyword evidence="3" id="KW-0285">Flavoprotein</keyword>
<comment type="cofactor">
    <cofactor evidence="1">
        <name>FAD</name>
        <dbReference type="ChEBI" id="CHEBI:57692"/>
    </cofactor>
</comment>
<evidence type="ECO:0000256" key="3">
    <source>
        <dbReference type="ARBA" id="ARBA00022630"/>
    </source>
</evidence>
<dbReference type="PANTHER" id="PTHR42973:SF39">
    <property type="entry name" value="FAD-BINDING PCMH-TYPE DOMAIN-CONTAINING PROTEIN"/>
    <property type="match status" value="1"/>
</dbReference>
<dbReference type="Proteomes" id="UP000659904">
    <property type="component" value="Unassembled WGS sequence"/>
</dbReference>
<dbReference type="RefSeq" id="WP_120314726.1">
    <property type="nucleotide sequence ID" value="NZ_BONH01000025.1"/>
</dbReference>
<name>A0A8J3KHW0_9ACTN</name>
<evidence type="ECO:0000256" key="1">
    <source>
        <dbReference type="ARBA" id="ARBA00001974"/>
    </source>
</evidence>
<organism evidence="7 8">
    <name type="scientific">Catellatospora citrea</name>
    <dbReference type="NCBI Taxonomy" id="53366"/>
    <lineage>
        <taxon>Bacteria</taxon>
        <taxon>Bacillati</taxon>
        <taxon>Actinomycetota</taxon>
        <taxon>Actinomycetes</taxon>
        <taxon>Micromonosporales</taxon>
        <taxon>Micromonosporaceae</taxon>
        <taxon>Catellatospora</taxon>
    </lineage>
</organism>
<keyword evidence="8" id="KW-1185">Reference proteome</keyword>